<dbReference type="InterPro" id="IPR026516">
    <property type="entry name" value="THAP1/10"/>
</dbReference>
<keyword evidence="9" id="KW-0804">Transcription</keyword>
<organism evidence="15 16">
    <name type="scientific">Aphis glycines</name>
    <name type="common">Soybean aphid</name>
    <dbReference type="NCBI Taxonomy" id="307491"/>
    <lineage>
        <taxon>Eukaryota</taxon>
        <taxon>Metazoa</taxon>
        <taxon>Ecdysozoa</taxon>
        <taxon>Arthropoda</taxon>
        <taxon>Hexapoda</taxon>
        <taxon>Insecta</taxon>
        <taxon>Pterygota</taxon>
        <taxon>Neoptera</taxon>
        <taxon>Paraneoptera</taxon>
        <taxon>Hemiptera</taxon>
        <taxon>Sternorrhyncha</taxon>
        <taxon>Aphidomorpha</taxon>
        <taxon>Aphidoidea</taxon>
        <taxon>Aphididae</taxon>
        <taxon>Aphidini</taxon>
        <taxon>Aphis</taxon>
        <taxon>Aphis</taxon>
    </lineage>
</organism>
<evidence type="ECO:0000313" key="15">
    <source>
        <dbReference type="EMBL" id="KAE9523923.1"/>
    </source>
</evidence>
<keyword evidence="5" id="KW-0862">Zinc</keyword>
<comment type="subcellular location">
    <subcellularLocation>
        <location evidence="1">Nucleus</location>
        <location evidence="1">Nucleoplasm</location>
    </subcellularLocation>
</comment>
<dbReference type="PANTHER" id="PTHR46600">
    <property type="entry name" value="THAP DOMAIN-CONTAINING"/>
    <property type="match status" value="1"/>
</dbReference>
<evidence type="ECO:0000256" key="5">
    <source>
        <dbReference type="ARBA" id="ARBA00022833"/>
    </source>
</evidence>
<keyword evidence="6" id="KW-0805">Transcription regulation</keyword>
<dbReference type="InterPro" id="IPR048366">
    <property type="entry name" value="TNP-like_GBD"/>
</dbReference>
<sequence length="790" mass="91098">MLSCAVPSCQENSGNAIQEGYNVSFHRFPKDLKLQKFWAKKCKINGKWNPQSSYICSKHFSPNDFVNDSKAKLSGYVPSHRHLKQNIVPSLRLSSKSKTPNKCTSNRDAKTAQLVRDTLAKSFSPSISPEPVNTFSPASPTDSYNENTIDRSDYIKLYNDTLNECNMLKAENRHLKKKEKKKKKMKKYWSRDELINCFGLLYHSEKAFAYIKEELHYNLPEHFAFRQWAKSLEMKTGLIKDVLEIMKLNSDKLDKIDKLTVLMFDEVKIYNKTEYDALNDKLVGPHDKMQVVMAQSITSKWKQPIFFNVNESITKAVLCDIIEKLDDIGFKVICCVTNCGIKNVELWDQLKITYTNPTFFTPSGRKIVYIPDSSHLLELTRNWFLGTGFCLNGAEINKKPLEELITKAPSEICHCVKLKEEHLIIEGPPQKNIKLAKELLSHCTATSLLHCGPIEDFQLLHSTADFIKLISNWFDLVNVSEKHDNNEFKSPFGLFSYKQNKLLNKVYNTISSMRCKGSNFKNLQIFQKGILMHINGLKQLLQISEENGLDYLLTANINKDPLENVLQQLSSIDDPSSFNAVKKLKMIILGIVHDESNIIDNNHEEYMFSQTFKSLNISLNDKDNKKENSEVTQKSDSDLMSENEFITTNIDKNENEIELDAIEYLASMVALKYKSKIPEIGHIEVLNNSNNSSNKKKMFSSMVHLSNNEVMIPSYDFKKIIFRVEHLFNKFTKCKMFIDSKLVAKLTKKILSRMSVEKKFKAAIRTYVEERMIIRVEFSKIHKQYLKQNI</sequence>
<keyword evidence="8 12" id="KW-0238">DNA-binding</keyword>
<evidence type="ECO:0000256" key="10">
    <source>
        <dbReference type="ARBA" id="ARBA00023242"/>
    </source>
</evidence>
<dbReference type="SMART" id="SM00692">
    <property type="entry name" value="DM3"/>
    <property type="match status" value="1"/>
</dbReference>
<evidence type="ECO:0000256" key="6">
    <source>
        <dbReference type="ARBA" id="ARBA00023015"/>
    </source>
</evidence>
<dbReference type="EMBL" id="VYZN01000074">
    <property type="protein sequence ID" value="KAE9523923.1"/>
    <property type="molecule type" value="Genomic_DNA"/>
</dbReference>
<dbReference type="AlphaFoldDB" id="A0A6G0SZX2"/>
<dbReference type="Pfam" id="PF21788">
    <property type="entry name" value="TNP-like_GBD"/>
    <property type="match status" value="1"/>
</dbReference>
<keyword evidence="7" id="KW-0175">Coiled coil</keyword>
<dbReference type="GO" id="GO:0008270">
    <property type="term" value="F:zinc ion binding"/>
    <property type="evidence" value="ECO:0007669"/>
    <property type="project" value="UniProtKB-KW"/>
</dbReference>
<dbReference type="InterPro" id="IPR048365">
    <property type="entry name" value="TNP-like_RNaseH_N"/>
</dbReference>
<dbReference type="Pfam" id="PF21787">
    <property type="entry name" value="TNP-like_RNaseH_N"/>
    <property type="match status" value="1"/>
</dbReference>
<dbReference type="SMART" id="SM00980">
    <property type="entry name" value="THAP"/>
    <property type="match status" value="1"/>
</dbReference>
<evidence type="ECO:0000256" key="4">
    <source>
        <dbReference type="ARBA" id="ARBA00022771"/>
    </source>
</evidence>
<evidence type="ECO:0000256" key="2">
    <source>
        <dbReference type="ARBA" id="ARBA00006177"/>
    </source>
</evidence>
<evidence type="ECO:0000256" key="7">
    <source>
        <dbReference type="ARBA" id="ARBA00023054"/>
    </source>
</evidence>
<dbReference type="InterPro" id="IPR006612">
    <property type="entry name" value="THAP_Znf"/>
</dbReference>
<evidence type="ECO:0000259" key="14">
    <source>
        <dbReference type="PROSITE" id="PS50950"/>
    </source>
</evidence>
<dbReference type="PROSITE" id="PS50950">
    <property type="entry name" value="ZF_THAP"/>
    <property type="match status" value="1"/>
</dbReference>
<dbReference type="PANTHER" id="PTHR46600:SF1">
    <property type="entry name" value="THAP DOMAIN-CONTAINING PROTEIN 1"/>
    <property type="match status" value="1"/>
</dbReference>
<keyword evidence="10" id="KW-0539">Nucleus</keyword>
<dbReference type="GO" id="GO:0005654">
    <property type="term" value="C:nucleoplasm"/>
    <property type="evidence" value="ECO:0007669"/>
    <property type="project" value="UniProtKB-SubCell"/>
</dbReference>
<dbReference type="OrthoDB" id="6627680at2759"/>
<feature type="domain" description="THAP-type" evidence="14">
    <location>
        <begin position="1"/>
        <end position="92"/>
    </location>
</feature>
<evidence type="ECO:0000313" key="16">
    <source>
        <dbReference type="Proteomes" id="UP000475862"/>
    </source>
</evidence>
<evidence type="ECO:0000256" key="8">
    <source>
        <dbReference type="ARBA" id="ARBA00023125"/>
    </source>
</evidence>
<evidence type="ECO:0000256" key="13">
    <source>
        <dbReference type="SAM" id="MobiDB-lite"/>
    </source>
</evidence>
<dbReference type="Pfam" id="PF05485">
    <property type="entry name" value="THAP"/>
    <property type="match status" value="1"/>
</dbReference>
<comment type="similarity">
    <text evidence="2">Belongs to the THAP1 family.</text>
</comment>
<dbReference type="Proteomes" id="UP000475862">
    <property type="component" value="Unassembled WGS sequence"/>
</dbReference>
<keyword evidence="3" id="KW-0479">Metal-binding</keyword>
<name>A0A6G0SZX2_APHGL</name>
<comment type="caution">
    <text evidence="15">The sequence shown here is derived from an EMBL/GenBank/DDBJ whole genome shotgun (WGS) entry which is preliminary data.</text>
</comment>
<evidence type="ECO:0000256" key="12">
    <source>
        <dbReference type="PROSITE-ProRule" id="PRU00309"/>
    </source>
</evidence>
<keyword evidence="11" id="KW-0131">Cell cycle</keyword>
<accession>A0A6G0SZX2</accession>
<dbReference type="SUPFAM" id="SSF57716">
    <property type="entry name" value="Glucocorticoid receptor-like (DNA-binding domain)"/>
    <property type="match status" value="1"/>
</dbReference>
<reference evidence="15 16" key="1">
    <citation type="submission" date="2019-08" db="EMBL/GenBank/DDBJ databases">
        <title>The genome of the soybean aphid Biotype 1, its phylome, world population structure and adaptation to the North American continent.</title>
        <authorList>
            <person name="Giordano R."/>
            <person name="Donthu R.K."/>
            <person name="Hernandez A.G."/>
            <person name="Wright C.L."/>
            <person name="Zimin A.V."/>
        </authorList>
    </citation>
    <scope>NUCLEOTIDE SEQUENCE [LARGE SCALE GENOMIC DNA]</scope>
    <source>
        <tissue evidence="15">Whole aphids</tissue>
    </source>
</reference>
<dbReference type="InterPro" id="IPR038441">
    <property type="entry name" value="THAP_Znf_sf"/>
</dbReference>
<gene>
    <name evidence="15" type="ORF">AGLY_015570</name>
</gene>
<keyword evidence="4 12" id="KW-0863">Zinc-finger</keyword>
<keyword evidence="16" id="KW-1185">Reference proteome</keyword>
<dbReference type="Gene3D" id="6.20.210.20">
    <property type="entry name" value="THAP domain"/>
    <property type="match status" value="1"/>
</dbReference>
<protein>
    <recommendedName>
        <fullName evidence="14">THAP-type domain-containing protein</fullName>
    </recommendedName>
</protein>
<dbReference type="GO" id="GO:0043565">
    <property type="term" value="F:sequence-specific DNA binding"/>
    <property type="evidence" value="ECO:0007669"/>
    <property type="project" value="InterPro"/>
</dbReference>
<evidence type="ECO:0000256" key="1">
    <source>
        <dbReference type="ARBA" id="ARBA00004642"/>
    </source>
</evidence>
<feature type="region of interest" description="Disordered" evidence="13">
    <location>
        <begin position="127"/>
        <end position="147"/>
    </location>
</feature>
<evidence type="ECO:0000256" key="9">
    <source>
        <dbReference type="ARBA" id="ARBA00023163"/>
    </source>
</evidence>
<proteinExistence type="inferred from homology"/>
<evidence type="ECO:0000256" key="11">
    <source>
        <dbReference type="ARBA" id="ARBA00023306"/>
    </source>
</evidence>
<evidence type="ECO:0000256" key="3">
    <source>
        <dbReference type="ARBA" id="ARBA00022723"/>
    </source>
</evidence>